<evidence type="ECO:0000313" key="3">
    <source>
        <dbReference type="Proteomes" id="UP000248616"/>
    </source>
</evidence>
<keyword evidence="1" id="KW-0812">Transmembrane</keyword>
<evidence type="ECO:0000313" key="2">
    <source>
        <dbReference type="EMBL" id="PZV36647.1"/>
    </source>
</evidence>
<name>A0A2W7C143_9HYPH</name>
<dbReference type="Proteomes" id="UP000248616">
    <property type="component" value="Unassembled WGS sequence"/>
</dbReference>
<keyword evidence="1" id="KW-0472">Membrane</keyword>
<proteinExistence type="predicted"/>
<gene>
    <name evidence="2" type="ORF">B5V02_20820</name>
</gene>
<protein>
    <submittedName>
        <fullName evidence="2">Uncharacterized protein</fullName>
    </submittedName>
</protein>
<organism evidence="2 3">
    <name type="scientific">Mesorhizobium kowhaii</name>
    <dbReference type="NCBI Taxonomy" id="1300272"/>
    <lineage>
        <taxon>Bacteria</taxon>
        <taxon>Pseudomonadati</taxon>
        <taxon>Pseudomonadota</taxon>
        <taxon>Alphaproteobacteria</taxon>
        <taxon>Hyphomicrobiales</taxon>
        <taxon>Phyllobacteriaceae</taxon>
        <taxon>Mesorhizobium</taxon>
    </lineage>
</organism>
<keyword evidence="1" id="KW-1133">Transmembrane helix</keyword>
<feature type="transmembrane region" description="Helical" evidence="1">
    <location>
        <begin position="48"/>
        <end position="69"/>
    </location>
</feature>
<dbReference type="EMBL" id="MZXV01000044">
    <property type="protein sequence ID" value="PZV36647.1"/>
    <property type="molecule type" value="Genomic_DNA"/>
</dbReference>
<reference evidence="3" key="1">
    <citation type="submission" date="2017-03" db="EMBL/GenBank/DDBJ databases">
        <authorList>
            <person name="Safronova V.I."/>
            <person name="Sazanova A.L."/>
            <person name="Chirak E.R."/>
        </authorList>
    </citation>
    <scope>NUCLEOTIDE SEQUENCE [LARGE SCALE GENOMIC DNA]</scope>
    <source>
        <strain evidence="3">Ach-343</strain>
    </source>
</reference>
<keyword evidence="3" id="KW-1185">Reference proteome</keyword>
<sequence>MSVFNISCFGALAGRSTLQEIKALNQDYTEAKLETHHARYAAEVPTDLFAALTVGLLVLMGFLQLWMLFTV</sequence>
<accession>A0A2W7C143</accession>
<evidence type="ECO:0000256" key="1">
    <source>
        <dbReference type="SAM" id="Phobius"/>
    </source>
</evidence>
<comment type="caution">
    <text evidence="2">The sequence shown here is derived from an EMBL/GenBank/DDBJ whole genome shotgun (WGS) entry which is preliminary data.</text>
</comment>
<dbReference type="AlphaFoldDB" id="A0A2W7C143"/>